<dbReference type="AlphaFoldDB" id="A0A834XM86"/>
<dbReference type="InterPro" id="IPR003663">
    <property type="entry name" value="Sugar/inositol_transpt"/>
</dbReference>
<dbReference type="PANTHER" id="PTHR48021:SF46">
    <property type="entry name" value="MAJOR FACILITATOR SUPERFAMILY (MFS) PROFILE DOMAIN-CONTAINING PROTEIN"/>
    <property type="match status" value="1"/>
</dbReference>
<evidence type="ECO:0000313" key="11">
    <source>
        <dbReference type="EMBL" id="KAF7988596.1"/>
    </source>
</evidence>
<dbReference type="InterPro" id="IPR050549">
    <property type="entry name" value="MFS_Trehalose_Transporter"/>
</dbReference>
<dbReference type="InterPro" id="IPR036259">
    <property type="entry name" value="MFS_trans_sf"/>
</dbReference>
<sequence length="450" mass="49328">MTNKILWLTGLSATLGSIASGTFFGWTSPAFSLYKNANGTSSMKLDAIEESRITALLLIGIGFGCLILAISANKIGRKLTMLIGVIPSFLSWLIIAYATNPWHLYVSRTIAGLGIATAYSTLPMYIGEISPVNIRGLLLSGLRIAGKIGILIEFSCAPFLSIKTGALLSTIFPILFVLTLIWLPESPYYLIRQRHHGKAKKSLVKFLDKDDVNDELTSIENSISSTDRDSVGIKDILLKPNNRKALFIPVMLSLIQQFSGTQAITSYAQGIFETGSPVLKAEYLTIIFGIVTVLATVICTLLVDRMGRRPLLITSTIGCFLTTLFVAIYYHLLNNKVIDSTDWLPATGIILNTAMWSIGLAALPLAIMAEIFPISIKTIGCSIVVVFASFSCAFVAYLHKIVDDTFGLYTIFYIYALSSALGTFYIYFYVPETKGKTLQQIQDEINTVKK</sequence>
<evidence type="ECO:0000256" key="3">
    <source>
        <dbReference type="ARBA" id="ARBA00022475"/>
    </source>
</evidence>
<dbReference type="GO" id="GO:0005886">
    <property type="term" value="C:plasma membrane"/>
    <property type="evidence" value="ECO:0007669"/>
    <property type="project" value="UniProtKB-SubCell"/>
</dbReference>
<evidence type="ECO:0000256" key="7">
    <source>
        <dbReference type="ARBA" id="ARBA00023136"/>
    </source>
</evidence>
<keyword evidence="3" id="KW-1003">Cell membrane</keyword>
<keyword evidence="7 9" id="KW-0472">Membrane</keyword>
<keyword evidence="2" id="KW-0813">Transport</keyword>
<dbReference type="GO" id="GO:0022857">
    <property type="term" value="F:transmembrane transporter activity"/>
    <property type="evidence" value="ECO:0007669"/>
    <property type="project" value="InterPro"/>
</dbReference>
<comment type="subcellular location">
    <subcellularLocation>
        <location evidence="1">Cell membrane</location>
        <topology evidence="1">Multi-pass membrane protein</topology>
    </subcellularLocation>
</comment>
<evidence type="ECO:0000256" key="5">
    <source>
        <dbReference type="ARBA" id="ARBA00022692"/>
    </source>
</evidence>
<protein>
    <recommendedName>
        <fullName evidence="10">Major facilitator superfamily (MFS) profile domain-containing protein</fullName>
    </recommendedName>
</protein>
<feature type="transmembrane region" description="Helical" evidence="9">
    <location>
        <begin position="53"/>
        <end position="72"/>
    </location>
</feature>
<organism evidence="11 12">
    <name type="scientific">Aphidius gifuensis</name>
    <name type="common">Parasitoid wasp</name>
    <dbReference type="NCBI Taxonomy" id="684658"/>
    <lineage>
        <taxon>Eukaryota</taxon>
        <taxon>Metazoa</taxon>
        <taxon>Ecdysozoa</taxon>
        <taxon>Arthropoda</taxon>
        <taxon>Hexapoda</taxon>
        <taxon>Insecta</taxon>
        <taxon>Pterygota</taxon>
        <taxon>Neoptera</taxon>
        <taxon>Endopterygota</taxon>
        <taxon>Hymenoptera</taxon>
        <taxon>Apocrita</taxon>
        <taxon>Ichneumonoidea</taxon>
        <taxon>Braconidae</taxon>
        <taxon>Aphidiinae</taxon>
        <taxon>Aphidius</taxon>
    </lineage>
</organism>
<evidence type="ECO:0000313" key="12">
    <source>
        <dbReference type="Proteomes" id="UP000639338"/>
    </source>
</evidence>
<evidence type="ECO:0000256" key="1">
    <source>
        <dbReference type="ARBA" id="ARBA00004651"/>
    </source>
</evidence>
<dbReference type="SUPFAM" id="SSF103473">
    <property type="entry name" value="MFS general substrate transporter"/>
    <property type="match status" value="1"/>
</dbReference>
<keyword evidence="4" id="KW-0762">Sugar transport</keyword>
<dbReference type="OrthoDB" id="4142200at2759"/>
<gene>
    <name evidence="11" type="ORF">HCN44_001169</name>
</gene>
<dbReference type="PRINTS" id="PR00171">
    <property type="entry name" value="SUGRTRNSPORT"/>
</dbReference>
<dbReference type="InterPro" id="IPR005828">
    <property type="entry name" value="MFS_sugar_transport-like"/>
</dbReference>
<feature type="transmembrane region" description="Helical" evidence="9">
    <location>
        <begin position="79"/>
        <end position="99"/>
    </location>
</feature>
<dbReference type="Pfam" id="PF00083">
    <property type="entry name" value="Sugar_tr"/>
    <property type="match status" value="1"/>
</dbReference>
<keyword evidence="8" id="KW-0325">Glycoprotein</keyword>
<feature type="transmembrane region" description="Helical" evidence="9">
    <location>
        <begin position="379"/>
        <end position="399"/>
    </location>
</feature>
<feature type="transmembrane region" description="Helical" evidence="9">
    <location>
        <begin position="166"/>
        <end position="191"/>
    </location>
</feature>
<evidence type="ECO:0000256" key="9">
    <source>
        <dbReference type="SAM" id="Phobius"/>
    </source>
</evidence>
<feature type="domain" description="Major facilitator superfamily (MFS) profile" evidence="10">
    <location>
        <begin position="5"/>
        <end position="434"/>
    </location>
</feature>
<dbReference type="InterPro" id="IPR020846">
    <property type="entry name" value="MFS_dom"/>
</dbReference>
<dbReference type="PANTHER" id="PTHR48021">
    <property type="match status" value="1"/>
</dbReference>
<dbReference type="PROSITE" id="PS50850">
    <property type="entry name" value="MFS"/>
    <property type="match status" value="1"/>
</dbReference>
<reference evidence="11 12" key="1">
    <citation type="submission" date="2020-08" db="EMBL/GenBank/DDBJ databases">
        <title>Aphidius gifuensis genome sequencing and assembly.</title>
        <authorList>
            <person name="Du Z."/>
        </authorList>
    </citation>
    <scope>NUCLEOTIDE SEQUENCE [LARGE SCALE GENOMIC DNA]</scope>
    <source>
        <strain evidence="11">YNYX2018</strain>
        <tissue evidence="11">Adults</tissue>
    </source>
</reference>
<feature type="transmembrane region" description="Helical" evidence="9">
    <location>
        <begin position="411"/>
        <end position="430"/>
    </location>
</feature>
<accession>A0A834XM86</accession>
<dbReference type="Proteomes" id="UP000639338">
    <property type="component" value="Unassembled WGS sequence"/>
</dbReference>
<keyword evidence="6 9" id="KW-1133">Transmembrane helix</keyword>
<dbReference type="FunFam" id="1.20.1250.20:FF:000218">
    <property type="entry name" value="facilitated trehalose transporter Tret1"/>
    <property type="match status" value="1"/>
</dbReference>
<feature type="transmembrane region" description="Helical" evidence="9">
    <location>
        <begin position="284"/>
        <end position="303"/>
    </location>
</feature>
<feature type="transmembrane region" description="Helical" evidence="9">
    <location>
        <begin position="310"/>
        <end position="331"/>
    </location>
</feature>
<comment type="caution">
    <text evidence="11">The sequence shown here is derived from an EMBL/GenBank/DDBJ whole genome shotgun (WGS) entry which is preliminary data.</text>
</comment>
<dbReference type="Gene3D" id="1.20.1250.20">
    <property type="entry name" value="MFS general substrate transporter like domains"/>
    <property type="match status" value="1"/>
</dbReference>
<evidence type="ECO:0000256" key="2">
    <source>
        <dbReference type="ARBA" id="ARBA00022448"/>
    </source>
</evidence>
<feature type="transmembrane region" description="Helical" evidence="9">
    <location>
        <begin position="245"/>
        <end position="264"/>
    </location>
</feature>
<dbReference type="EMBL" id="JACMRX010000005">
    <property type="protein sequence ID" value="KAF7988596.1"/>
    <property type="molecule type" value="Genomic_DNA"/>
</dbReference>
<evidence type="ECO:0000259" key="10">
    <source>
        <dbReference type="PROSITE" id="PS50850"/>
    </source>
</evidence>
<name>A0A834XM86_APHGI</name>
<evidence type="ECO:0000256" key="4">
    <source>
        <dbReference type="ARBA" id="ARBA00022597"/>
    </source>
</evidence>
<proteinExistence type="predicted"/>
<evidence type="ECO:0000256" key="8">
    <source>
        <dbReference type="ARBA" id="ARBA00023180"/>
    </source>
</evidence>
<keyword evidence="12" id="KW-1185">Reference proteome</keyword>
<evidence type="ECO:0000256" key="6">
    <source>
        <dbReference type="ARBA" id="ARBA00022989"/>
    </source>
</evidence>
<feature type="transmembrane region" description="Helical" evidence="9">
    <location>
        <begin position="343"/>
        <end position="367"/>
    </location>
</feature>
<keyword evidence="5 9" id="KW-0812">Transmembrane</keyword>